<organism evidence="1 3">
    <name type="scientific">Acinetobacter chinensis</name>
    <dbReference type="NCBI Taxonomy" id="2004650"/>
    <lineage>
        <taxon>Bacteria</taxon>
        <taxon>Pseudomonadati</taxon>
        <taxon>Pseudomonadota</taxon>
        <taxon>Gammaproteobacteria</taxon>
        <taxon>Moraxellales</taxon>
        <taxon>Moraxellaceae</taxon>
        <taxon>Acinetobacter</taxon>
    </lineage>
</organism>
<proteinExistence type="predicted"/>
<gene>
    <name evidence="1" type="ORF">CDG60_04840</name>
    <name evidence="2" type="ORF">QR674_13385</name>
</gene>
<accession>A0A3B7LVH6</accession>
<reference evidence="3" key="1">
    <citation type="submission" date="2018-09" db="EMBL/GenBank/DDBJ databases">
        <title>The complete genome of Acinetobacter sp. strain WCHAc010005.</title>
        <authorList>
            <person name="Hu Y."/>
            <person name="Long H."/>
            <person name="Feng Y."/>
            <person name="Zong Z."/>
        </authorList>
    </citation>
    <scope>NUCLEOTIDE SEQUENCE [LARGE SCALE GENOMIC DNA]</scope>
    <source>
        <strain evidence="3">WCHAc010005</strain>
    </source>
</reference>
<dbReference type="Proteomes" id="UP001278188">
    <property type="component" value="Unassembled WGS sequence"/>
</dbReference>
<dbReference type="RefSeq" id="WP_087513411.1">
    <property type="nucleotide sequence ID" value="NZ_CP032134.1"/>
</dbReference>
<dbReference type="EMBL" id="CP032134">
    <property type="protein sequence ID" value="AXY55964.1"/>
    <property type="molecule type" value="Genomic_DNA"/>
</dbReference>
<dbReference type="PANTHER" id="PTHR15394:SF3">
    <property type="entry name" value="SERINE HYDROLASE RBBP9"/>
    <property type="match status" value="1"/>
</dbReference>
<evidence type="ECO:0000313" key="1">
    <source>
        <dbReference type="EMBL" id="AXY55964.1"/>
    </source>
</evidence>
<evidence type="ECO:0000313" key="3">
    <source>
        <dbReference type="Proteomes" id="UP000263753"/>
    </source>
</evidence>
<dbReference type="InterPro" id="IPR029058">
    <property type="entry name" value="AB_hydrolase_fold"/>
</dbReference>
<sequence length="201" mass="22833">MKKMEVYIVHGYRASPNDHWFAWLSQKIQQAGHFSKRVVMAHSAAPDFQTWQECLKMQIPNLNENTIIVAHSLGCCATLHYLNSTFKSRPGRIRAGFFVAGFLSPLPAIPELNDFIRQVRVEGSILQNCLPASVQFISSNDSYVPPPLALQFGHFLNAQMKEVRQAGHFMKEDGYAEFQQLWELLQPLLNSGVTEDNQKVE</sequence>
<dbReference type="EMBL" id="JASVDY010000005">
    <property type="protein sequence ID" value="MDV2469973.1"/>
    <property type="molecule type" value="Genomic_DNA"/>
</dbReference>
<evidence type="ECO:0000313" key="4">
    <source>
        <dbReference type="Proteomes" id="UP001278188"/>
    </source>
</evidence>
<dbReference type="Pfam" id="PF06821">
    <property type="entry name" value="Ser_hydrolase"/>
    <property type="match status" value="1"/>
</dbReference>
<reference evidence="2 4" key="3">
    <citation type="submission" date="2023-06" db="EMBL/GenBank/DDBJ databases">
        <title>Genomic Analysis of Acinetobacter Strains Recovered from South Australian Aquatic Samples provides Insights into the Circulation of Antibiotic Resistance determinants in the Environment.</title>
        <authorList>
            <person name="Tobin L."/>
            <person name="Jarocki V.M."/>
            <person name="Kenyon J."/>
            <person name="Drigo B."/>
            <person name="Donner E."/>
            <person name="Djordjevic S.P."/>
            <person name="Hamidian M."/>
        </authorList>
    </citation>
    <scope>NUCLEOTIDE SEQUENCE [LARGE SCALE GENOMIC DNA]</scope>
    <source>
        <strain evidence="2 4">SAAc652</strain>
    </source>
</reference>
<protein>
    <submittedName>
        <fullName evidence="2">Alpha/beta hydrolase</fullName>
    </submittedName>
    <submittedName>
        <fullName evidence="1">Serine hydrolase family protein</fullName>
    </submittedName>
</protein>
<dbReference type="SUPFAM" id="SSF53474">
    <property type="entry name" value="alpha/beta-Hydrolases"/>
    <property type="match status" value="1"/>
</dbReference>
<name>A0A3B7LVH6_9GAMM</name>
<keyword evidence="1" id="KW-0378">Hydrolase</keyword>
<dbReference type="InterPro" id="IPR010662">
    <property type="entry name" value="RBBP9/YdeN"/>
</dbReference>
<dbReference type="KEGG" id="achi:CDG60_04840"/>
<dbReference type="Proteomes" id="UP000263753">
    <property type="component" value="Chromosome"/>
</dbReference>
<evidence type="ECO:0000313" key="2">
    <source>
        <dbReference type="EMBL" id="MDV2469973.1"/>
    </source>
</evidence>
<dbReference type="PANTHER" id="PTHR15394">
    <property type="entry name" value="SERINE HYDROLASE RBBP9"/>
    <property type="match status" value="1"/>
</dbReference>
<keyword evidence="4" id="KW-1185">Reference proteome</keyword>
<reference evidence="1" key="2">
    <citation type="journal article" date="2019" name="J. Microbiol.">
        <title>Acinetobacter chinensis, a novel Acinetobacter species, carrying blaNDM-1, recovered from hospital sewage.</title>
        <authorList>
            <person name="Hu Y."/>
            <person name="Feng Y."/>
            <person name="Qin J."/>
            <person name="Zhang X."/>
            <person name="Zong Z."/>
        </authorList>
    </citation>
    <scope>NUCLEOTIDE SEQUENCE</scope>
    <source>
        <strain evidence="1">WCHAc010005</strain>
    </source>
</reference>
<dbReference type="Gene3D" id="3.40.50.1820">
    <property type="entry name" value="alpha/beta hydrolase"/>
    <property type="match status" value="1"/>
</dbReference>
<dbReference type="GO" id="GO:0016787">
    <property type="term" value="F:hydrolase activity"/>
    <property type="evidence" value="ECO:0007669"/>
    <property type="project" value="UniProtKB-KW"/>
</dbReference>
<dbReference type="AlphaFoldDB" id="A0A3B7LVH6"/>